<feature type="transmembrane region" description="Helical" evidence="1">
    <location>
        <begin position="79"/>
        <end position="98"/>
    </location>
</feature>
<organism evidence="3 4">
    <name type="scientific">Chelatococcus caeni</name>
    <dbReference type="NCBI Taxonomy" id="1348468"/>
    <lineage>
        <taxon>Bacteria</taxon>
        <taxon>Pseudomonadati</taxon>
        <taxon>Pseudomonadota</taxon>
        <taxon>Alphaproteobacteria</taxon>
        <taxon>Hyphomicrobiales</taxon>
        <taxon>Chelatococcaceae</taxon>
        <taxon>Chelatococcus</taxon>
    </lineage>
</organism>
<dbReference type="RefSeq" id="WP_183315560.1">
    <property type="nucleotide sequence ID" value="NZ_JACIEN010000001.1"/>
</dbReference>
<protein>
    <recommendedName>
        <fullName evidence="2">DUF1468 domain-containing protein</fullName>
    </recommendedName>
</protein>
<dbReference type="EMBL" id="JACIEN010000001">
    <property type="protein sequence ID" value="MBB4015388.1"/>
    <property type="molecule type" value="Genomic_DNA"/>
</dbReference>
<gene>
    <name evidence="3" type="ORF">GGR16_000394</name>
</gene>
<accession>A0A840BV82</accession>
<evidence type="ECO:0000259" key="2">
    <source>
        <dbReference type="Pfam" id="PF07331"/>
    </source>
</evidence>
<comment type="caution">
    <text evidence="3">The sequence shown here is derived from an EMBL/GenBank/DDBJ whole genome shotgun (WGS) entry which is preliminary data.</text>
</comment>
<dbReference type="InterPro" id="IPR009936">
    <property type="entry name" value="DUF1468"/>
</dbReference>
<keyword evidence="1" id="KW-1133">Transmembrane helix</keyword>
<dbReference type="AlphaFoldDB" id="A0A840BV82"/>
<feature type="transmembrane region" description="Helical" evidence="1">
    <location>
        <begin position="6"/>
        <end position="23"/>
    </location>
</feature>
<feature type="domain" description="DUF1468" evidence="2">
    <location>
        <begin position="7"/>
        <end position="150"/>
    </location>
</feature>
<keyword evidence="1" id="KW-0812">Transmembrane</keyword>
<proteinExistence type="predicted"/>
<evidence type="ECO:0000313" key="3">
    <source>
        <dbReference type="EMBL" id="MBB4015388.1"/>
    </source>
</evidence>
<keyword evidence="4" id="KW-1185">Reference proteome</keyword>
<evidence type="ECO:0000313" key="4">
    <source>
        <dbReference type="Proteomes" id="UP000577362"/>
    </source>
</evidence>
<keyword evidence="1" id="KW-0472">Membrane</keyword>
<sequence length="158" mass="16800">MVKSDIIIGLILTVLGVTVILHAQSFPAIPGQEYGAAVFPVLIASALAACGVLLAFGAWRRRASLAAVDVEHRMAGITPAGWMKGLATIALVVAYCLFADRIGFIPVMAVVLVGGMLMLGVRWWVALLVSAATIFVIYQLFVVLMRVPLPRGLLAPFL</sequence>
<feature type="transmembrane region" description="Helical" evidence="1">
    <location>
        <begin position="105"/>
        <end position="125"/>
    </location>
</feature>
<name>A0A840BV82_9HYPH</name>
<reference evidence="3 4" key="1">
    <citation type="submission" date="2020-08" db="EMBL/GenBank/DDBJ databases">
        <title>Genomic Encyclopedia of Type Strains, Phase IV (KMG-IV): sequencing the most valuable type-strain genomes for metagenomic binning, comparative biology and taxonomic classification.</title>
        <authorList>
            <person name="Goeker M."/>
        </authorList>
    </citation>
    <scope>NUCLEOTIDE SEQUENCE [LARGE SCALE GENOMIC DNA]</scope>
    <source>
        <strain evidence="3 4">DSM 103737</strain>
    </source>
</reference>
<feature type="transmembrane region" description="Helical" evidence="1">
    <location>
        <begin position="35"/>
        <end position="59"/>
    </location>
</feature>
<feature type="transmembrane region" description="Helical" evidence="1">
    <location>
        <begin position="131"/>
        <end position="149"/>
    </location>
</feature>
<dbReference type="Proteomes" id="UP000577362">
    <property type="component" value="Unassembled WGS sequence"/>
</dbReference>
<evidence type="ECO:0000256" key="1">
    <source>
        <dbReference type="SAM" id="Phobius"/>
    </source>
</evidence>
<dbReference type="Pfam" id="PF07331">
    <property type="entry name" value="TctB"/>
    <property type="match status" value="1"/>
</dbReference>